<protein>
    <submittedName>
        <fullName evidence="2">Sugar phosphate isomerase/epimerase</fullName>
    </submittedName>
</protein>
<name>A0A940PAD0_9ENTE</name>
<dbReference type="SUPFAM" id="SSF51658">
    <property type="entry name" value="Xylose isomerase-like"/>
    <property type="match status" value="1"/>
</dbReference>
<dbReference type="InterPro" id="IPR050312">
    <property type="entry name" value="IolE/XylAMocC-like"/>
</dbReference>
<organism evidence="2 3">
    <name type="scientific">Vagococcus allomyrinae</name>
    <dbReference type="NCBI Taxonomy" id="2794353"/>
    <lineage>
        <taxon>Bacteria</taxon>
        <taxon>Bacillati</taxon>
        <taxon>Bacillota</taxon>
        <taxon>Bacilli</taxon>
        <taxon>Lactobacillales</taxon>
        <taxon>Enterococcaceae</taxon>
        <taxon>Vagococcus</taxon>
    </lineage>
</organism>
<dbReference type="EMBL" id="JAEEGA010000005">
    <property type="protein sequence ID" value="MBP1041080.1"/>
    <property type="molecule type" value="Genomic_DNA"/>
</dbReference>
<dbReference type="GO" id="GO:0016853">
    <property type="term" value="F:isomerase activity"/>
    <property type="evidence" value="ECO:0007669"/>
    <property type="project" value="UniProtKB-KW"/>
</dbReference>
<gene>
    <name evidence="2" type="ORF">I6N95_08700</name>
</gene>
<evidence type="ECO:0000313" key="3">
    <source>
        <dbReference type="Proteomes" id="UP000674938"/>
    </source>
</evidence>
<evidence type="ECO:0000313" key="2">
    <source>
        <dbReference type="EMBL" id="MBP1041080.1"/>
    </source>
</evidence>
<dbReference type="RefSeq" id="WP_209526723.1">
    <property type="nucleotide sequence ID" value="NZ_JAEEGA010000005.1"/>
</dbReference>
<comment type="caution">
    <text evidence="2">The sequence shown here is derived from an EMBL/GenBank/DDBJ whole genome shotgun (WGS) entry which is preliminary data.</text>
</comment>
<sequence length="266" mass="30411">MILISTLIGEMTQLAEIANWIDQQQNQHLGVELIAFTHDEDYWQTLNQLLPTLSCGCSFHGPYIDVEGTALPGDAAQTQLFDSYERVLSLAARYECRHVVYHYTQKGFRPADRGYFQAVSQANLSYLLRRADYYGVDLLVENLALPAQGEPLYTVEDFETLLSQFPSLNVLIDVAHGFITGLDLEVFLSKHGHRVKAFHLNNNDGKTDQHRQLFDGKIDYQAFAKLYQRYTPGRDIVLEYEPHVRLSKAELLEQVDWLANTISQIK</sequence>
<keyword evidence="3" id="KW-1185">Reference proteome</keyword>
<reference evidence="2" key="1">
    <citation type="submission" date="2020-12" db="EMBL/GenBank/DDBJ databases">
        <title>Vagococcus allomyrinae sp. nov. and Enterococcus lavae sp. nov., isolated from the larvae of Allomyrina dichotoma.</title>
        <authorList>
            <person name="Lee S.D."/>
        </authorList>
    </citation>
    <scope>NUCLEOTIDE SEQUENCE</scope>
    <source>
        <strain evidence="2">BWB3-3</strain>
    </source>
</reference>
<keyword evidence="2" id="KW-0413">Isomerase</keyword>
<dbReference type="Pfam" id="PF01261">
    <property type="entry name" value="AP_endonuc_2"/>
    <property type="match status" value="1"/>
</dbReference>
<accession>A0A940PAD0</accession>
<dbReference type="AlphaFoldDB" id="A0A940PAD0"/>
<proteinExistence type="predicted"/>
<dbReference type="InterPro" id="IPR013022">
    <property type="entry name" value="Xyl_isomerase-like_TIM-brl"/>
</dbReference>
<evidence type="ECO:0000259" key="1">
    <source>
        <dbReference type="Pfam" id="PF01261"/>
    </source>
</evidence>
<dbReference type="PANTHER" id="PTHR12110:SF53">
    <property type="entry name" value="BLR5974 PROTEIN"/>
    <property type="match status" value="1"/>
</dbReference>
<dbReference type="Gene3D" id="3.20.20.150">
    <property type="entry name" value="Divalent-metal-dependent TIM barrel enzymes"/>
    <property type="match status" value="1"/>
</dbReference>
<dbReference type="PANTHER" id="PTHR12110">
    <property type="entry name" value="HYDROXYPYRUVATE ISOMERASE"/>
    <property type="match status" value="1"/>
</dbReference>
<dbReference type="InterPro" id="IPR036237">
    <property type="entry name" value="Xyl_isomerase-like_sf"/>
</dbReference>
<dbReference type="Proteomes" id="UP000674938">
    <property type="component" value="Unassembled WGS sequence"/>
</dbReference>
<feature type="domain" description="Xylose isomerase-like TIM barrel" evidence="1">
    <location>
        <begin position="34"/>
        <end position="259"/>
    </location>
</feature>